<keyword evidence="3 4" id="KW-0067">ATP-binding</keyword>
<dbReference type="OrthoDB" id="9807790at2"/>
<evidence type="ECO:0000256" key="5">
    <source>
        <dbReference type="SAM" id="MobiDB-lite"/>
    </source>
</evidence>
<dbReference type="EMBL" id="VFOZ01000001">
    <property type="protein sequence ID" value="TQL96433.1"/>
    <property type="molecule type" value="Genomic_DNA"/>
</dbReference>
<dbReference type="InterPro" id="IPR002543">
    <property type="entry name" value="FtsK_dom"/>
</dbReference>
<evidence type="ECO:0000259" key="6">
    <source>
        <dbReference type="PROSITE" id="PS50901"/>
    </source>
</evidence>
<evidence type="ECO:0000256" key="1">
    <source>
        <dbReference type="ARBA" id="ARBA00022737"/>
    </source>
</evidence>
<dbReference type="Proteomes" id="UP000316096">
    <property type="component" value="Unassembled WGS sequence"/>
</dbReference>
<comment type="caution">
    <text evidence="7">The sequence shown here is derived from an EMBL/GenBank/DDBJ whole genome shotgun (WGS) entry which is preliminary data.</text>
</comment>
<evidence type="ECO:0000256" key="4">
    <source>
        <dbReference type="PROSITE-ProRule" id="PRU00289"/>
    </source>
</evidence>
<dbReference type="PROSITE" id="PS50901">
    <property type="entry name" value="FTSK"/>
    <property type="match status" value="1"/>
</dbReference>
<dbReference type="SUPFAM" id="SSF52540">
    <property type="entry name" value="P-loop containing nucleoside triphosphate hydrolases"/>
    <property type="match status" value="2"/>
</dbReference>
<evidence type="ECO:0000256" key="2">
    <source>
        <dbReference type="ARBA" id="ARBA00022741"/>
    </source>
</evidence>
<keyword evidence="8" id="KW-1185">Reference proteome</keyword>
<dbReference type="Gene3D" id="3.40.50.300">
    <property type="entry name" value="P-loop containing nucleotide triphosphate hydrolases"/>
    <property type="match status" value="2"/>
</dbReference>
<feature type="compositionally biased region" description="Basic and acidic residues" evidence="5">
    <location>
        <begin position="1"/>
        <end position="10"/>
    </location>
</feature>
<sequence length="742" mass="77334">MDPDRRRGPLGDDAADAGSATSVLPGTSTGPPPTGRWSRVLFLGEEGPRRAFAHAVLARLAAAHSADELRIAVDASPLSRGEWAWTRWLPHTGESSALLVDAESRPAFAPDVRPSAEEPLVVVVLDGADRPAGDRLTAEGLRNTVVLDLDARRHRPGRTTLRLDAGPGGVTGTWVGQDRAQRSAPLADAGAAAALLAPRPADAGPGSRRITAALDAIGPDHPEAWSRPLTAPPTIDHLLPPLVPTHDRGLTTTTASEGGPLMVPLGMVDRPFTLVPDVLRVDLTSHLLVSGPAGSGRSTLLTTLAVALALTHSPREAQVYCLDPGGSLGALSGLPHVGAVAGDAETARATLAKLTALLDHRERFFSEHGLDGMPGYRSRREEFPGERYGDVFLLVDAAMPDTYEADLARLAADGPRHGLHLVVTADRGPEPPTFLQAGTGLELRLGDPAGDPPVPGHGMIGDAEFLIALPRIDGEESTHGLPAALSALVAEIAEHWGERPGAPGVRALPAVVPVGSLPEPGGPLRAVLGVDGGELAPVEHDFATAPHLIVTGEAGSGRTNLLRLVAESIALSHTPLEARILVVDYRGGLLHAIPEEFVLGHAFSAGVLGELISGTALAIGERVSPEPGGPAARDWHGPRLFILVDDYEQVRHDGRSPLGPLVEYLSRGYELGAHLIVACSSGDAATTDPLLRGLHDAGAGTLLLSCPPEEGDAGIEPGDLPPGRARYRVRDETILIQTALVG</sequence>
<dbReference type="InterPro" id="IPR027417">
    <property type="entry name" value="P-loop_NTPase"/>
</dbReference>
<feature type="binding site" evidence="4">
    <location>
        <begin position="291"/>
        <end position="298"/>
    </location>
    <ligand>
        <name>ATP</name>
        <dbReference type="ChEBI" id="CHEBI:30616"/>
    </ligand>
</feature>
<dbReference type="RefSeq" id="WP_141955290.1">
    <property type="nucleotide sequence ID" value="NZ_VFOZ01000001.1"/>
</dbReference>
<dbReference type="InterPro" id="IPR050206">
    <property type="entry name" value="FtsK/SpoIIIE/SftA"/>
</dbReference>
<feature type="domain" description="FtsK" evidence="6">
    <location>
        <begin position="269"/>
        <end position="713"/>
    </location>
</feature>
<dbReference type="PANTHER" id="PTHR22683:SF1">
    <property type="entry name" value="TYPE VII SECRETION SYSTEM PROTEIN ESSC"/>
    <property type="match status" value="1"/>
</dbReference>
<evidence type="ECO:0000313" key="7">
    <source>
        <dbReference type="EMBL" id="TQL96433.1"/>
    </source>
</evidence>
<dbReference type="GO" id="GO:0005524">
    <property type="term" value="F:ATP binding"/>
    <property type="evidence" value="ECO:0007669"/>
    <property type="project" value="UniProtKB-UniRule"/>
</dbReference>
<evidence type="ECO:0000256" key="3">
    <source>
        <dbReference type="ARBA" id="ARBA00022840"/>
    </source>
</evidence>
<dbReference type="Pfam" id="PF01580">
    <property type="entry name" value="FtsK_SpoIIIE"/>
    <property type="match status" value="2"/>
</dbReference>
<evidence type="ECO:0000313" key="8">
    <source>
        <dbReference type="Proteomes" id="UP000316096"/>
    </source>
</evidence>
<reference evidence="7 8" key="1">
    <citation type="submission" date="2019-06" db="EMBL/GenBank/DDBJ databases">
        <title>Sequencing the genomes of 1000 actinobacteria strains.</title>
        <authorList>
            <person name="Klenk H.-P."/>
        </authorList>
    </citation>
    <scope>NUCLEOTIDE SEQUENCE [LARGE SCALE GENOMIC DNA]</scope>
    <source>
        <strain evidence="7 8">DSM 102200</strain>
    </source>
</reference>
<dbReference type="GO" id="GO:0003677">
    <property type="term" value="F:DNA binding"/>
    <property type="evidence" value="ECO:0007669"/>
    <property type="project" value="InterPro"/>
</dbReference>
<dbReference type="AlphaFoldDB" id="A0A543CH46"/>
<accession>A0A543CH46</accession>
<dbReference type="NCBIfam" id="TIGR03925">
    <property type="entry name" value="T7SS_EccC_b"/>
    <property type="match status" value="1"/>
</dbReference>
<keyword evidence="1" id="KW-0677">Repeat</keyword>
<feature type="region of interest" description="Disordered" evidence="5">
    <location>
        <begin position="1"/>
        <end position="36"/>
    </location>
</feature>
<keyword evidence="2 4" id="KW-0547">Nucleotide-binding</keyword>
<proteinExistence type="predicted"/>
<dbReference type="PANTHER" id="PTHR22683">
    <property type="entry name" value="SPORULATION PROTEIN RELATED"/>
    <property type="match status" value="1"/>
</dbReference>
<dbReference type="InterPro" id="IPR023837">
    <property type="entry name" value="EccCb-like_Actinobacteria"/>
</dbReference>
<gene>
    <name evidence="7" type="ORF">FB559_1961</name>
</gene>
<name>A0A543CH46_9ACTN</name>
<protein>
    <submittedName>
        <fullName evidence="7">Type VII secretion protein EccCb</fullName>
    </submittedName>
</protein>
<organism evidence="7 8">
    <name type="scientific">Actinoallomurus bryophytorum</name>
    <dbReference type="NCBI Taxonomy" id="1490222"/>
    <lineage>
        <taxon>Bacteria</taxon>
        <taxon>Bacillati</taxon>
        <taxon>Actinomycetota</taxon>
        <taxon>Actinomycetes</taxon>
        <taxon>Streptosporangiales</taxon>
        <taxon>Thermomonosporaceae</taxon>
        <taxon>Actinoallomurus</taxon>
    </lineage>
</organism>